<dbReference type="GO" id="GO:0003676">
    <property type="term" value="F:nucleic acid binding"/>
    <property type="evidence" value="ECO:0007669"/>
    <property type="project" value="InterPro"/>
</dbReference>
<feature type="non-terminal residue" evidence="2">
    <location>
        <position position="1"/>
    </location>
</feature>
<comment type="caution">
    <text evidence="2">The sequence shown here is derived from an EMBL/GenBank/DDBJ whole genome shotgun (WGS) entry which is preliminary data.</text>
</comment>
<proteinExistence type="predicted"/>
<evidence type="ECO:0000313" key="3">
    <source>
        <dbReference type="Proteomes" id="UP000257109"/>
    </source>
</evidence>
<gene>
    <name evidence="2" type="ORF">CR513_61600</name>
</gene>
<keyword evidence="3" id="KW-1185">Reference proteome</keyword>
<reference evidence="2" key="1">
    <citation type="submission" date="2018-05" db="EMBL/GenBank/DDBJ databases">
        <title>Draft genome of Mucuna pruriens seed.</title>
        <authorList>
            <person name="Nnadi N.E."/>
            <person name="Vos R."/>
            <person name="Hasami M.H."/>
            <person name="Devisetty U.K."/>
            <person name="Aguiy J.C."/>
        </authorList>
    </citation>
    <scope>NUCLEOTIDE SEQUENCE [LARGE SCALE GENOMIC DNA]</scope>
    <source>
        <strain evidence="2">JCA_2017</strain>
    </source>
</reference>
<feature type="region of interest" description="Disordered" evidence="1">
    <location>
        <begin position="31"/>
        <end position="52"/>
    </location>
</feature>
<dbReference type="AlphaFoldDB" id="A0A371E2K3"/>
<dbReference type="Gene3D" id="3.30.420.10">
    <property type="entry name" value="Ribonuclease H-like superfamily/Ribonuclease H"/>
    <property type="match status" value="1"/>
</dbReference>
<evidence type="ECO:0000256" key="1">
    <source>
        <dbReference type="SAM" id="MobiDB-lite"/>
    </source>
</evidence>
<dbReference type="InterPro" id="IPR012337">
    <property type="entry name" value="RNaseH-like_sf"/>
</dbReference>
<dbReference type="PANTHER" id="PTHR48475">
    <property type="entry name" value="RIBONUCLEASE H"/>
    <property type="match status" value="1"/>
</dbReference>
<organism evidence="2 3">
    <name type="scientific">Mucuna pruriens</name>
    <name type="common">Velvet bean</name>
    <name type="synonym">Dolichos pruriens</name>
    <dbReference type="NCBI Taxonomy" id="157652"/>
    <lineage>
        <taxon>Eukaryota</taxon>
        <taxon>Viridiplantae</taxon>
        <taxon>Streptophyta</taxon>
        <taxon>Embryophyta</taxon>
        <taxon>Tracheophyta</taxon>
        <taxon>Spermatophyta</taxon>
        <taxon>Magnoliopsida</taxon>
        <taxon>eudicotyledons</taxon>
        <taxon>Gunneridae</taxon>
        <taxon>Pentapetalae</taxon>
        <taxon>rosids</taxon>
        <taxon>fabids</taxon>
        <taxon>Fabales</taxon>
        <taxon>Fabaceae</taxon>
        <taxon>Papilionoideae</taxon>
        <taxon>50 kb inversion clade</taxon>
        <taxon>NPAAA clade</taxon>
        <taxon>indigoferoid/millettioid clade</taxon>
        <taxon>Phaseoleae</taxon>
        <taxon>Mucuna</taxon>
    </lineage>
</organism>
<dbReference type="OrthoDB" id="1909122at2759"/>
<dbReference type="InterPro" id="IPR036397">
    <property type="entry name" value="RNaseH_sf"/>
</dbReference>
<evidence type="ECO:0000313" key="2">
    <source>
        <dbReference type="EMBL" id="RDX60272.1"/>
    </source>
</evidence>
<feature type="compositionally biased region" description="Polar residues" evidence="1">
    <location>
        <begin position="35"/>
        <end position="50"/>
    </location>
</feature>
<accession>A0A371E2K3</accession>
<dbReference type="PANTHER" id="PTHR48475:SF2">
    <property type="entry name" value="RIBONUCLEASE H"/>
    <property type="match status" value="1"/>
</dbReference>
<dbReference type="Proteomes" id="UP000257109">
    <property type="component" value="Unassembled WGS sequence"/>
</dbReference>
<name>A0A371E2K3_MUCPR</name>
<dbReference type="EMBL" id="QJKJ01016977">
    <property type="protein sequence ID" value="RDX60272.1"/>
    <property type="molecule type" value="Genomic_DNA"/>
</dbReference>
<sequence length="207" mass="23621">MPTPHRPTQGTPKVVSLTFVPLAFPYVGHEHPRPISSSGRPIEHPQSNGQAEAINKVTLRGLQRRLEEAKGRWAKELPQVLWSYHTTQETPICLTFGTDVMIPIKVRESSPRTTFLQPVNNEKGLKASLDLLQEEHKIVHAKAARRHNTTIFPQPFRKDNLVLRRVLRNTTSNKLSPNWEGPFRILEEVGQGAFKLEHLDRRRVPCT</sequence>
<dbReference type="SUPFAM" id="SSF53098">
    <property type="entry name" value="Ribonuclease H-like"/>
    <property type="match status" value="1"/>
</dbReference>
<protein>
    <submittedName>
        <fullName evidence="2">Uncharacterized protein</fullName>
    </submittedName>
</protein>